<dbReference type="OrthoDB" id="9809421at2"/>
<reference evidence="1 2" key="1">
    <citation type="submission" date="2019-06" db="EMBL/GenBank/DDBJ databases">
        <title>Sequencing the genomes of 1000 actinobacteria strains.</title>
        <authorList>
            <person name="Klenk H.-P."/>
        </authorList>
    </citation>
    <scope>NUCLEOTIDE SEQUENCE [LARGE SCALE GENOMIC DNA]</scope>
    <source>
        <strain evidence="1 2">DSM 45301</strain>
    </source>
</reference>
<organism evidence="1 2">
    <name type="scientific">Pseudonocardia kunmingensis</name>
    <dbReference type="NCBI Taxonomy" id="630975"/>
    <lineage>
        <taxon>Bacteria</taxon>
        <taxon>Bacillati</taxon>
        <taxon>Actinomycetota</taxon>
        <taxon>Actinomycetes</taxon>
        <taxon>Pseudonocardiales</taxon>
        <taxon>Pseudonocardiaceae</taxon>
        <taxon>Pseudonocardia</taxon>
    </lineage>
</organism>
<comment type="caution">
    <text evidence="1">The sequence shown here is derived from an EMBL/GenBank/DDBJ whole genome shotgun (WGS) entry which is preliminary data.</text>
</comment>
<sequence>MRIGVYVDAFNLYYGGRAHAGRSGVAGWRWLDIRALASTLAGEHSTLWPLARVDLVTYCTARISSRDNAAGHRDQDVYLKALVATNSVDHIEYGYYTSKVKTRPMAVPDRKKRPVLIHPAWPVMVKNGAQVNDPDATFMVSVADREEKGSDVNVATHLLIDVFDRKIDAAIVISNDSDLALPIRQARLRVPVGTVHPGTNYVAGALSGDASDGVGNHWWRQLTSQDYQAHQLPDPAGGYRRPSGW</sequence>
<accession>A0A543E3V9</accession>
<proteinExistence type="predicted"/>
<evidence type="ECO:0000313" key="1">
    <source>
        <dbReference type="EMBL" id="TQM16294.1"/>
    </source>
</evidence>
<dbReference type="Proteomes" id="UP000315677">
    <property type="component" value="Unassembled WGS sequence"/>
</dbReference>
<dbReference type="EMBL" id="VFPA01000001">
    <property type="protein sequence ID" value="TQM16294.1"/>
    <property type="molecule type" value="Genomic_DNA"/>
</dbReference>
<evidence type="ECO:0000313" key="2">
    <source>
        <dbReference type="Proteomes" id="UP000315677"/>
    </source>
</evidence>
<name>A0A543E3V9_9PSEU</name>
<dbReference type="Gene3D" id="3.40.50.1010">
    <property type="entry name" value="5'-nuclease"/>
    <property type="match status" value="1"/>
</dbReference>
<keyword evidence="2" id="KW-1185">Reference proteome</keyword>
<dbReference type="AlphaFoldDB" id="A0A543E3V9"/>
<gene>
    <name evidence="1" type="ORF">FB558_3104</name>
</gene>
<protein>
    <submittedName>
        <fullName evidence="1">NYN domain-containing protein</fullName>
    </submittedName>
</protein>